<organism evidence="8 9">
    <name type="scientific">Prunus armeniaca</name>
    <name type="common">Apricot</name>
    <name type="synonym">Armeniaca vulgaris</name>
    <dbReference type="NCBI Taxonomy" id="36596"/>
    <lineage>
        <taxon>Eukaryota</taxon>
        <taxon>Viridiplantae</taxon>
        <taxon>Streptophyta</taxon>
        <taxon>Embryophyta</taxon>
        <taxon>Tracheophyta</taxon>
        <taxon>Spermatophyta</taxon>
        <taxon>Magnoliopsida</taxon>
        <taxon>eudicotyledons</taxon>
        <taxon>Gunneridae</taxon>
        <taxon>Pentapetalae</taxon>
        <taxon>rosids</taxon>
        <taxon>fabids</taxon>
        <taxon>Rosales</taxon>
        <taxon>Rosaceae</taxon>
        <taxon>Amygdaloideae</taxon>
        <taxon>Amygdaleae</taxon>
        <taxon>Prunus</taxon>
    </lineage>
</organism>
<feature type="region of interest" description="Disordered" evidence="6">
    <location>
        <begin position="176"/>
        <end position="217"/>
    </location>
</feature>
<evidence type="ECO:0000256" key="2">
    <source>
        <dbReference type="ARBA" id="ARBA00023015"/>
    </source>
</evidence>
<dbReference type="PANTHER" id="PTHR31989">
    <property type="entry name" value="NAC DOMAIN-CONTAINING PROTEIN 82-RELATED"/>
    <property type="match status" value="1"/>
</dbReference>
<gene>
    <name evidence="8" type="ORF">ORAREDHAP_LOCUS35838</name>
</gene>
<keyword evidence="5" id="KW-0539">Nucleus</keyword>
<evidence type="ECO:0000256" key="5">
    <source>
        <dbReference type="ARBA" id="ARBA00023242"/>
    </source>
</evidence>
<feature type="compositionally biased region" description="Polar residues" evidence="6">
    <location>
        <begin position="207"/>
        <end position="217"/>
    </location>
</feature>
<keyword evidence="2" id="KW-0805">Transcription regulation</keyword>
<evidence type="ECO:0000256" key="4">
    <source>
        <dbReference type="ARBA" id="ARBA00023163"/>
    </source>
</evidence>
<dbReference type="AlphaFoldDB" id="A0A6J5XGL0"/>
<keyword evidence="3" id="KW-0238">DNA-binding</keyword>
<reference evidence="9" key="1">
    <citation type="journal article" date="2020" name="Genome Biol.">
        <title>Gamete binning: chromosome-level and haplotype-resolved genome assembly enabled by high-throughput single-cell sequencing of gamete genomes.</title>
        <authorList>
            <person name="Campoy J.A."/>
            <person name="Sun H."/>
            <person name="Goel M."/>
            <person name="Jiao W.-B."/>
            <person name="Folz-Donahue K."/>
            <person name="Wang N."/>
            <person name="Rubio M."/>
            <person name="Liu C."/>
            <person name="Kukat C."/>
            <person name="Ruiz D."/>
            <person name="Huettel B."/>
            <person name="Schneeberger K."/>
        </authorList>
    </citation>
    <scope>NUCLEOTIDE SEQUENCE [LARGE SCALE GENOMIC DNA]</scope>
    <source>
        <strain evidence="9">cv. Rojo Pasion</strain>
    </source>
</reference>
<dbReference type="InterPro" id="IPR036093">
    <property type="entry name" value="NAC_dom_sf"/>
</dbReference>
<proteinExistence type="predicted"/>
<comment type="subcellular location">
    <subcellularLocation>
        <location evidence="1">Nucleus</location>
    </subcellularLocation>
</comment>
<dbReference type="Proteomes" id="UP000507245">
    <property type="component" value="Unassembled WGS sequence"/>
</dbReference>
<dbReference type="GO" id="GO:0003677">
    <property type="term" value="F:DNA binding"/>
    <property type="evidence" value="ECO:0007669"/>
    <property type="project" value="UniProtKB-KW"/>
</dbReference>
<dbReference type="GO" id="GO:0006355">
    <property type="term" value="P:regulation of DNA-templated transcription"/>
    <property type="evidence" value="ECO:0007669"/>
    <property type="project" value="InterPro"/>
</dbReference>
<feature type="domain" description="NAC" evidence="7">
    <location>
        <begin position="6"/>
        <end position="161"/>
    </location>
</feature>
<name>A0A6J5XGL0_PRUAR</name>
<dbReference type="OrthoDB" id="782339at2759"/>
<dbReference type="Gene3D" id="2.170.150.80">
    <property type="entry name" value="NAC domain"/>
    <property type="match status" value="1"/>
</dbReference>
<evidence type="ECO:0000256" key="1">
    <source>
        <dbReference type="ARBA" id="ARBA00004123"/>
    </source>
</evidence>
<evidence type="ECO:0000256" key="3">
    <source>
        <dbReference type="ARBA" id="ARBA00023125"/>
    </source>
</evidence>
<keyword evidence="9" id="KW-1185">Reference proteome</keyword>
<dbReference type="Pfam" id="PF02365">
    <property type="entry name" value="NAM"/>
    <property type="match status" value="1"/>
</dbReference>
<dbReference type="SUPFAM" id="SSF101941">
    <property type="entry name" value="NAC domain"/>
    <property type="match status" value="1"/>
</dbReference>
<evidence type="ECO:0000256" key="6">
    <source>
        <dbReference type="SAM" id="MobiDB-lite"/>
    </source>
</evidence>
<dbReference type="EMBL" id="CAEKKB010000006">
    <property type="protein sequence ID" value="CAB4313056.1"/>
    <property type="molecule type" value="Genomic_DNA"/>
</dbReference>
<protein>
    <recommendedName>
        <fullName evidence="7">NAC domain-containing protein</fullName>
    </recommendedName>
</protein>
<dbReference type="InterPro" id="IPR003441">
    <property type="entry name" value="NAC-dom"/>
</dbReference>
<evidence type="ECO:0000313" key="9">
    <source>
        <dbReference type="Proteomes" id="UP000507245"/>
    </source>
</evidence>
<accession>A0A6J5XGL0</accession>
<sequence>MADSDDRVGFRFRPTDQELITLFLYKMVVEKKALMATYDAIIRKFNIFGTEFEPSEIWNGFGGEQLHPHDQELYFFSELNTLSSKAGSRKINRKVGLGGGTWSGERCDAVYDEEGNEIGHKRKFRYENEGSEEHSGWFLEEYSLSGEGCAFDYVICRLRKNERLFGNKRKCSSSLSEHQYPKKKMLTKPKPSLTTKGKKVKKDEQEMGSQENMNLEPQNYRSPTTLVVSDDEKGNNQLTHNNHDDQFINSNYFPDDNTMMINDIITFNDINTLDDTKMIFSDMEWPLPDLPQIADQNHVPLPASPVGADSVDGVIEACEPSNLVNDNHMGNNNSDEHQDQLLNNTDYCPHDTLIFLGDSDEEGYLINSPTIDDYMDELFPDLAGEWPLPQTPQIAATDESQVPFPTSEVGAESTNGGEMEAYCNPSHFQNLGNYQPLEEDINRFSNYSFVDELMGHRSSAQLS</sequence>
<keyword evidence="4" id="KW-0804">Transcription</keyword>
<dbReference type="PROSITE" id="PS51005">
    <property type="entry name" value="NAC"/>
    <property type="match status" value="1"/>
</dbReference>
<dbReference type="GO" id="GO:0005634">
    <property type="term" value="C:nucleus"/>
    <property type="evidence" value="ECO:0007669"/>
    <property type="project" value="UniProtKB-SubCell"/>
</dbReference>
<evidence type="ECO:0000313" key="8">
    <source>
        <dbReference type="EMBL" id="CAB4313056.1"/>
    </source>
</evidence>
<evidence type="ECO:0000259" key="7">
    <source>
        <dbReference type="PROSITE" id="PS51005"/>
    </source>
</evidence>